<dbReference type="InterPro" id="IPR000157">
    <property type="entry name" value="TIR_dom"/>
</dbReference>
<reference evidence="6" key="1">
    <citation type="submission" date="2020-06" db="EMBL/GenBank/DDBJ databases">
        <title>WGS assembly of Ceratodon purpureus strain R40.</title>
        <authorList>
            <person name="Carey S.B."/>
            <person name="Jenkins J."/>
            <person name="Shu S."/>
            <person name="Lovell J.T."/>
            <person name="Sreedasyam A."/>
            <person name="Maumus F."/>
            <person name="Tiley G.P."/>
            <person name="Fernandez-Pozo N."/>
            <person name="Barry K."/>
            <person name="Chen C."/>
            <person name="Wang M."/>
            <person name="Lipzen A."/>
            <person name="Daum C."/>
            <person name="Saski C.A."/>
            <person name="Payton A.C."/>
            <person name="Mcbreen J.C."/>
            <person name="Conrad R.E."/>
            <person name="Kollar L.M."/>
            <person name="Olsson S."/>
            <person name="Huttunen S."/>
            <person name="Landis J.B."/>
            <person name="Wickett N.J."/>
            <person name="Johnson M.G."/>
            <person name="Rensing S.A."/>
            <person name="Grimwood J."/>
            <person name="Schmutz J."/>
            <person name="Mcdaniel S.F."/>
        </authorList>
    </citation>
    <scope>NUCLEOTIDE SEQUENCE</scope>
    <source>
        <strain evidence="6">R40</strain>
    </source>
</reference>
<evidence type="ECO:0000256" key="1">
    <source>
        <dbReference type="ARBA" id="ARBA00011982"/>
    </source>
</evidence>
<dbReference type="SMART" id="SM00255">
    <property type="entry name" value="TIR"/>
    <property type="match status" value="1"/>
</dbReference>
<dbReference type="GO" id="GO:0061809">
    <property type="term" value="F:NAD+ nucleosidase activity, cyclic ADP-ribose generating"/>
    <property type="evidence" value="ECO:0007669"/>
    <property type="project" value="UniProtKB-EC"/>
</dbReference>
<dbReference type="GO" id="GO:0007165">
    <property type="term" value="P:signal transduction"/>
    <property type="evidence" value="ECO:0007669"/>
    <property type="project" value="InterPro"/>
</dbReference>
<accession>A0A8T0IGH2</accession>
<dbReference type="EMBL" id="CM026423">
    <property type="protein sequence ID" value="KAG0582820.1"/>
    <property type="molecule type" value="Genomic_DNA"/>
</dbReference>
<keyword evidence="3" id="KW-0520">NAD</keyword>
<evidence type="ECO:0000313" key="7">
    <source>
        <dbReference type="Proteomes" id="UP000822688"/>
    </source>
</evidence>
<dbReference type="Gene3D" id="3.40.50.10140">
    <property type="entry name" value="Toll/interleukin-1 receptor homology (TIR) domain"/>
    <property type="match status" value="1"/>
</dbReference>
<feature type="domain" description="TIR" evidence="5">
    <location>
        <begin position="4"/>
        <end position="140"/>
    </location>
</feature>
<gene>
    <name evidence="6" type="ORF">KC19_3G088600</name>
</gene>
<dbReference type="PANTHER" id="PTHR32009:SF39">
    <property type="entry name" value="TIR DOMAIN-CONTAINING PROTEIN"/>
    <property type="match status" value="1"/>
</dbReference>
<protein>
    <recommendedName>
        <fullName evidence="1">ADP-ribosyl cyclase/cyclic ADP-ribose hydrolase</fullName>
        <ecNumber evidence="1">3.2.2.6</ecNumber>
    </recommendedName>
</protein>
<dbReference type="AlphaFoldDB" id="A0A8T0IGH2"/>
<dbReference type="Pfam" id="PF13676">
    <property type="entry name" value="TIR_2"/>
    <property type="match status" value="1"/>
</dbReference>
<sequence>MDIRRHNIFLSHSGSQKDFVEQLCEDLERAKQSPFFDKRPHSLPKGEEFAPLIFTAAQECELAVVVLSEEYFTRSKWPMLELVRIVQSPGCLILPLFYRLSCKEFKKPKRRERWFQVWDEWSKSDDRISLDVWKNSLRELEGRNGMEYVKAIGEVSYRKDIVATICGLMQRRSQEENVFVQGAAAAASDEYENDLQQPGFTTATSRLNRRAFACLRSTLLLILRQVVISLSTFLLLVGYDHYNLDPRASPSHDLCHCSHDSDPQSLSILSTGLMTSRPAKLKMKKSGISHAVTIRRSNET</sequence>
<proteinExistence type="predicted"/>
<dbReference type="Proteomes" id="UP000822688">
    <property type="component" value="Chromosome 3"/>
</dbReference>
<dbReference type="EC" id="3.2.2.6" evidence="1"/>
<comment type="catalytic activity">
    <reaction evidence="4">
        <text>NAD(+) + H2O = ADP-D-ribose + nicotinamide + H(+)</text>
        <dbReference type="Rhea" id="RHEA:16301"/>
        <dbReference type="ChEBI" id="CHEBI:15377"/>
        <dbReference type="ChEBI" id="CHEBI:15378"/>
        <dbReference type="ChEBI" id="CHEBI:17154"/>
        <dbReference type="ChEBI" id="CHEBI:57540"/>
        <dbReference type="ChEBI" id="CHEBI:57967"/>
        <dbReference type="EC" id="3.2.2.6"/>
    </reaction>
    <physiologicalReaction direction="left-to-right" evidence="4">
        <dbReference type="Rhea" id="RHEA:16302"/>
    </physiologicalReaction>
</comment>
<evidence type="ECO:0000256" key="4">
    <source>
        <dbReference type="ARBA" id="ARBA00047304"/>
    </source>
</evidence>
<dbReference type="PANTHER" id="PTHR32009">
    <property type="entry name" value="TMV RESISTANCE PROTEIN N-LIKE"/>
    <property type="match status" value="1"/>
</dbReference>
<name>A0A8T0IGH2_CERPU</name>
<dbReference type="InterPro" id="IPR035897">
    <property type="entry name" value="Toll_tir_struct_dom_sf"/>
</dbReference>
<evidence type="ECO:0000256" key="2">
    <source>
        <dbReference type="ARBA" id="ARBA00022801"/>
    </source>
</evidence>
<keyword evidence="7" id="KW-1185">Reference proteome</keyword>
<keyword evidence="2" id="KW-0378">Hydrolase</keyword>
<evidence type="ECO:0000313" key="6">
    <source>
        <dbReference type="EMBL" id="KAG0582820.1"/>
    </source>
</evidence>
<evidence type="ECO:0000256" key="3">
    <source>
        <dbReference type="ARBA" id="ARBA00023027"/>
    </source>
</evidence>
<dbReference type="PROSITE" id="PS50104">
    <property type="entry name" value="TIR"/>
    <property type="match status" value="1"/>
</dbReference>
<dbReference type="SUPFAM" id="SSF52200">
    <property type="entry name" value="Toll/Interleukin receptor TIR domain"/>
    <property type="match status" value="1"/>
</dbReference>
<evidence type="ECO:0000259" key="5">
    <source>
        <dbReference type="PROSITE" id="PS50104"/>
    </source>
</evidence>
<organism evidence="6 7">
    <name type="scientific">Ceratodon purpureus</name>
    <name type="common">Fire moss</name>
    <name type="synonym">Dicranum purpureum</name>
    <dbReference type="NCBI Taxonomy" id="3225"/>
    <lineage>
        <taxon>Eukaryota</taxon>
        <taxon>Viridiplantae</taxon>
        <taxon>Streptophyta</taxon>
        <taxon>Embryophyta</taxon>
        <taxon>Bryophyta</taxon>
        <taxon>Bryophytina</taxon>
        <taxon>Bryopsida</taxon>
        <taxon>Dicranidae</taxon>
        <taxon>Pseudoditrichales</taxon>
        <taxon>Ditrichaceae</taxon>
        <taxon>Ceratodon</taxon>
    </lineage>
</organism>
<comment type="caution">
    <text evidence="6">The sequence shown here is derived from an EMBL/GenBank/DDBJ whole genome shotgun (WGS) entry which is preliminary data.</text>
</comment>